<keyword evidence="2" id="KW-1185">Reference proteome</keyword>
<reference evidence="1 2" key="1">
    <citation type="journal article" date="2004" name="J. Virol.">
        <title>The genome of canarypox virus.</title>
        <authorList>
            <person name="Tulman E.R."/>
            <person name="Afonso C.L."/>
            <person name="Lu Z."/>
            <person name="Zsak L."/>
            <person name="Kutish G.F."/>
            <person name="Rock D.L."/>
        </authorList>
    </citation>
    <scope>NUCLEOTIDE SEQUENCE [LARGE SCALE GENOMIC DNA]</scope>
    <source>
        <strain evidence="1">ATCC VR-111</strain>
    </source>
</reference>
<proteinExistence type="predicted"/>
<dbReference type="RefSeq" id="NP_955175.1">
    <property type="nucleotide sequence ID" value="NC_005309.1"/>
</dbReference>
<dbReference type="KEGG" id="vg:2700122"/>
<organismHost>
    <name type="scientific">Serinus</name>
    <dbReference type="NCBI Taxonomy" id="9134"/>
</organismHost>
<accession>Q6VZJ5</accession>
<protein>
    <submittedName>
        <fullName evidence="1">Uncharacterized protein CNPV152</fullName>
    </submittedName>
</protein>
<organism evidence="1 2">
    <name type="scientific">Canarypox virus</name>
    <name type="common">CNPV</name>
    <dbReference type="NCBI Taxonomy" id="44088"/>
    <lineage>
        <taxon>Viruses</taxon>
        <taxon>Varidnaviria</taxon>
        <taxon>Bamfordvirae</taxon>
        <taxon>Nucleocytoviricota</taxon>
        <taxon>Pokkesviricetes</taxon>
        <taxon>Chitovirales</taxon>
        <taxon>Poxviridae</taxon>
        <taxon>Chordopoxvirinae</taxon>
        <taxon>Avipoxvirus</taxon>
        <taxon>Avipoxvirus canarypox</taxon>
    </lineage>
</organism>
<gene>
    <name evidence="1" type="primary">CNPV152</name>
</gene>
<dbReference type="GeneID" id="2700122"/>
<evidence type="ECO:0000313" key="2">
    <source>
        <dbReference type="Proteomes" id="UP000168164"/>
    </source>
</evidence>
<evidence type="ECO:0000313" key="1">
    <source>
        <dbReference type="EMBL" id="AAR83498.1"/>
    </source>
</evidence>
<dbReference type="EMBL" id="AY318871">
    <property type="protein sequence ID" value="AAR83498.1"/>
    <property type="molecule type" value="Genomic_DNA"/>
</dbReference>
<dbReference type="Proteomes" id="UP000168164">
    <property type="component" value="Segment"/>
</dbReference>
<name>Q6VZJ5_CNPV</name>
<sequence>MTPYDPEATIVTNNASIPSDVLLCINTTFFIIGNITRMTVEYPERVSVRSVFDAYHVKTQCMYPATCQGYGIYLRTVTSKLDKMVCEYAINRTKFEDTYASNDSHKHLSWPPSDGNNPSNKTNMDHNLVIWMAPVNITDWNRVYPPNDGCHNGPLPHLFYPTNNSEVNKFCLSYGIYPTTPIPYITE</sequence>